<accession>A0A5J4YNM1</accession>
<evidence type="ECO:0000256" key="1">
    <source>
        <dbReference type="SAM" id="MobiDB-lite"/>
    </source>
</evidence>
<keyword evidence="2" id="KW-0732">Signal</keyword>
<protein>
    <submittedName>
        <fullName evidence="3">Uncharacterized protein</fullName>
    </submittedName>
</protein>
<proteinExistence type="predicted"/>
<evidence type="ECO:0000313" key="4">
    <source>
        <dbReference type="Proteomes" id="UP000324585"/>
    </source>
</evidence>
<reference evidence="4" key="1">
    <citation type="journal article" date="2019" name="Nat. Commun.">
        <title>Expansion of phycobilisome linker gene families in mesophilic red algae.</title>
        <authorList>
            <person name="Lee J."/>
            <person name="Kim D."/>
            <person name="Bhattacharya D."/>
            <person name="Yoon H.S."/>
        </authorList>
    </citation>
    <scope>NUCLEOTIDE SEQUENCE [LARGE SCALE GENOMIC DNA]</scope>
    <source>
        <strain evidence="4">CCMP 1328</strain>
    </source>
</reference>
<evidence type="ECO:0000256" key="2">
    <source>
        <dbReference type="SAM" id="SignalP"/>
    </source>
</evidence>
<feature type="chain" id="PRO_5023900743" evidence="2">
    <location>
        <begin position="28"/>
        <end position="370"/>
    </location>
</feature>
<organism evidence="3 4">
    <name type="scientific">Porphyridium purpureum</name>
    <name type="common">Red alga</name>
    <name type="synonym">Porphyridium cruentum</name>
    <dbReference type="NCBI Taxonomy" id="35688"/>
    <lineage>
        <taxon>Eukaryota</taxon>
        <taxon>Rhodophyta</taxon>
        <taxon>Bangiophyceae</taxon>
        <taxon>Porphyridiales</taxon>
        <taxon>Porphyridiaceae</taxon>
        <taxon>Porphyridium</taxon>
    </lineage>
</organism>
<dbReference type="Proteomes" id="UP000324585">
    <property type="component" value="Unassembled WGS sequence"/>
</dbReference>
<gene>
    <name evidence="3" type="ORF">FVE85_3712</name>
</gene>
<dbReference type="AlphaFoldDB" id="A0A5J4YNM1"/>
<feature type="signal peptide" evidence="2">
    <location>
        <begin position="1"/>
        <end position="27"/>
    </location>
</feature>
<keyword evidence="4" id="KW-1185">Reference proteome</keyword>
<sequence>MERRMRVVVAAAVVVAVVAMCGRAVEGQMAGDEVFCLDRDNQQCSIGMPMNCVTRNCELPVPYFFDMTLTGIFRPGFSCLLQDATCVNPDCAVEPCIIANQQTDWVIGFLTRDAMGNFLATNCNTICDAFNAPVTGTCNAGPISDLRNNPIQAVIATYFTPLVCAPGGGNTAAPGINVRRRERSRQFAAVAQTAQSLLMTQTKAVSRAPARAQMLRYAALWRRRLCSSLPEPRGNRMATQSEPRATEQVRDAERQIHEEYQEVDIEKLYPDVPELKDEEMLFGVTARRIRLLQLISMTLVAASFVMTYEAPSGHKEHAFSKPQRFLRLQWDRFWYDPRVDGPYRPGEQPEPITTEGGQAEAAASSTGGPK</sequence>
<evidence type="ECO:0000313" key="3">
    <source>
        <dbReference type="EMBL" id="KAA8492274.1"/>
    </source>
</evidence>
<dbReference type="EMBL" id="VRMN01000010">
    <property type="protein sequence ID" value="KAA8492274.1"/>
    <property type="molecule type" value="Genomic_DNA"/>
</dbReference>
<name>A0A5J4YNM1_PORPP</name>
<comment type="caution">
    <text evidence="3">The sequence shown here is derived from an EMBL/GenBank/DDBJ whole genome shotgun (WGS) entry which is preliminary data.</text>
</comment>
<feature type="region of interest" description="Disordered" evidence="1">
    <location>
        <begin position="339"/>
        <end position="370"/>
    </location>
</feature>